<name>F6ZLR8_ORNAN</name>
<dbReference type="SUPFAM" id="SSF47323">
    <property type="entry name" value="Anticodon-binding domain of a subclass of class I aminoacyl-tRNA synthetases"/>
    <property type="match status" value="1"/>
</dbReference>
<organism evidence="2 3">
    <name type="scientific">Ornithorhynchus anatinus</name>
    <name type="common">Duckbill platypus</name>
    <dbReference type="NCBI Taxonomy" id="9258"/>
    <lineage>
        <taxon>Eukaryota</taxon>
        <taxon>Metazoa</taxon>
        <taxon>Chordata</taxon>
        <taxon>Craniata</taxon>
        <taxon>Vertebrata</taxon>
        <taxon>Euteleostomi</taxon>
        <taxon>Mammalia</taxon>
        <taxon>Monotremata</taxon>
        <taxon>Ornithorhynchidae</taxon>
        <taxon>Ornithorhynchus</taxon>
    </lineage>
</organism>
<dbReference type="HOGENOM" id="CLU_133338_0_0_1"/>
<dbReference type="AlphaFoldDB" id="F6ZLR8"/>
<dbReference type="GO" id="GO:0006420">
    <property type="term" value="P:arginyl-tRNA aminoacylation"/>
    <property type="evidence" value="ECO:0007669"/>
    <property type="project" value="InterPro"/>
</dbReference>
<sequence>MFFISLGVSMATGRLGVGETLEALNAALKPRGPRPHRATGHPGRSVWFKESGARNLQSRDFLAPRGALKALFRDGQVPKDVLDAVTALEGPGVLPVQKCIQTQAGLVLRLERPAVFQQVLNAVPRYIKPPALPSAGGKVIILDCVPLHSQKKVGALSLNHLRVILVADHLAEVLRTQGMEVRLVPALHDDRIRWFLQQLKVNWPAASAEGSLSSEARAAAKQVLRRGVAALVEQRKLEARGLPTGVLCKIHLKKFLEQQPHLEGYDANLDTCLVREEHLETLVELQEATRPKQSIHPMGPIPKDDCTLIYVVSCEEEFQQQKIDLIWRLLNISAPFKQKYLVCGPVKVAGSSAPPDAFQYHQVRQAQVHEASVQKRGRTHLQDEVWKENICVLTAATIKFEMLSTSHRSQITLNLGATSASSKGNRSGTFVMYNCARLATLFENYKRAVERGLYPALPSTSEIDFSLLHEEGEWLLLFNDIIPFSEVLSQLAKLPVSSPGIRIPISTEAICKFLVQLSMDFSSYYNRIHILREPQPHLFGQMFARLQLMQAVRDVFHRALSALHLPPLSQI</sequence>
<dbReference type="GO" id="GO:0106217">
    <property type="term" value="P:tRNA C3-cytosine methylation"/>
    <property type="evidence" value="ECO:0000318"/>
    <property type="project" value="GO_Central"/>
</dbReference>
<dbReference type="PANTHER" id="PTHR16043:SF1">
    <property type="entry name" value="DALR ANTICODON-BINDING DOMAIN-CONTAINING PROTEIN 3"/>
    <property type="match status" value="1"/>
</dbReference>
<dbReference type="Bgee" id="ENSOANG00000010909">
    <property type="expression patterns" value="Expressed in endometrium and 7 other cell types or tissues"/>
</dbReference>
<dbReference type="SMART" id="SM00836">
    <property type="entry name" value="DALR_1"/>
    <property type="match status" value="1"/>
</dbReference>
<dbReference type="PANTHER" id="PTHR16043">
    <property type="entry name" value="DALRD3 PROTEIN"/>
    <property type="match status" value="1"/>
</dbReference>
<dbReference type="Ensembl" id="ENSOANT00000017288.2">
    <property type="protein sequence ID" value="ENSOANP00000017285.2"/>
    <property type="gene ID" value="ENSOANG00000010909.3"/>
</dbReference>
<dbReference type="GO" id="GO:0004814">
    <property type="term" value="F:arginine-tRNA ligase activity"/>
    <property type="evidence" value="ECO:0007669"/>
    <property type="project" value="InterPro"/>
</dbReference>
<reference evidence="2" key="3">
    <citation type="submission" date="2025-09" db="UniProtKB">
        <authorList>
            <consortium name="Ensembl"/>
        </authorList>
    </citation>
    <scope>IDENTIFICATION</scope>
    <source>
        <strain evidence="2">Glennie</strain>
    </source>
</reference>
<protein>
    <submittedName>
        <fullName evidence="2">DALR anticodon binding domain containing 3</fullName>
    </submittedName>
</protein>
<proteinExistence type="predicted"/>
<dbReference type="eggNOG" id="KOG1195">
    <property type="taxonomic scope" value="Eukaryota"/>
</dbReference>
<reference evidence="2 3" key="1">
    <citation type="journal article" date="2008" name="Nature">
        <title>Genome analysis of the platypus reveals unique signatures of evolution.</title>
        <authorList>
            <person name="Warren W.C."/>
            <person name="Hillier L.W."/>
            <person name="Marshall Graves J.A."/>
            <person name="Birney E."/>
            <person name="Ponting C.P."/>
            <person name="Grutzner F."/>
            <person name="Belov K."/>
            <person name="Miller W."/>
            <person name="Clarke L."/>
            <person name="Chinwalla A.T."/>
            <person name="Yang S.P."/>
            <person name="Heger A."/>
            <person name="Locke D.P."/>
            <person name="Miethke P."/>
            <person name="Waters P.D."/>
            <person name="Veyrunes F."/>
            <person name="Fulton L."/>
            <person name="Fulton B."/>
            <person name="Graves T."/>
            <person name="Wallis J."/>
            <person name="Puente X.S."/>
            <person name="Lopez-Otin C."/>
            <person name="Ordonez G.R."/>
            <person name="Eichler E.E."/>
            <person name="Chen L."/>
            <person name="Cheng Z."/>
            <person name="Deakin J.E."/>
            <person name="Alsop A."/>
            <person name="Thompson K."/>
            <person name="Kirby P."/>
            <person name="Papenfuss A.T."/>
            <person name="Wakefield M.J."/>
            <person name="Olender T."/>
            <person name="Lancet D."/>
            <person name="Huttley G.A."/>
            <person name="Smit A.F."/>
            <person name="Pask A."/>
            <person name="Temple-Smith P."/>
            <person name="Batzer M.A."/>
            <person name="Walker J.A."/>
            <person name="Konkel M.K."/>
            <person name="Harris R.S."/>
            <person name="Whittington C.M."/>
            <person name="Wong E.S."/>
            <person name="Gemmell N.J."/>
            <person name="Buschiazzo E."/>
            <person name="Vargas Jentzsch I.M."/>
            <person name="Merkel A."/>
            <person name="Schmitz J."/>
            <person name="Zemann A."/>
            <person name="Churakov G."/>
            <person name="Kriegs J.O."/>
            <person name="Brosius J."/>
            <person name="Murchison E.P."/>
            <person name="Sachidanandam R."/>
            <person name="Smith C."/>
            <person name="Hannon G.J."/>
            <person name="Tsend-Ayush E."/>
            <person name="McMillan D."/>
            <person name="Attenborough R."/>
            <person name="Rens W."/>
            <person name="Ferguson-Smith M."/>
            <person name="Lefevre C.M."/>
            <person name="Sharp J.A."/>
            <person name="Nicholas K.R."/>
            <person name="Ray D.A."/>
            <person name="Kube M."/>
            <person name="Reinhardt R."/>
            <person name="Pringle T.H."/>
            <person name="Taylor J."/>
            <person name="Jones R.C."/>
            <person name="Nixon B."/>
            <person name="Dacheux J.L."/>
            <person name="Niwa H."/>
            <person name="Sekita Y."/>
            <person name="Huang X."/>
            <person name="Stark A."/>
            <person name="Kheradpour P."/>
            <person name="Kellis M."/>
            <person name="Flicek P."/>
            <person name="Chen Y."/>
            <person name="Webber C."/>
            <person name="Hardison R."/>
            <person name="Nelson J."/>
            <person name="Hallsworth-Pepin K."/>
            <person name="Delehaunty K."/>
            <person name="Markovic C."/>
            <person name="Minx P."/>
            <person name="Feng Y."/>
            <person name="Kremitzki C."/>
            <person name="Mitreva M."/>
            <person name="Glasscock J."/>
            <person name="Wylie T."/>
            <person name="Wohldmann P."/>
            <person name="Thiru P."/>
            <person name="Nhan M.N."/>
            <person name="Pohl C.S."/>
            <person name="Smith S.M."/>
            <person name="Hou S."/>
            <person name="Nefedov M."/>
            <person name="de Jong P.J."/>
            <person name="Renfree M.B."/>
            <person name="Mardis E.R."/>
            <person name="Wilson R.K."/>
        </authorList>
    </citation>
    <scope>NUCLEOTIDE SEQUENCE [LARGE SCALE GENOMIC DNA]</scope>
    <source>
        <strain evidence="2 3">Glennie</strain>
    </source>
</reference>
<evidence type="ECO:0000313" key="2">
    <source>
        <dbReference type="Ensembl" id="ENSOANP00000017285.2"/>
    </source>
</evidence>
<gene>
    <name evidence="2" type="primary">DALRD3</name>
</gene>
<dbReference type="InterPro" id="IPR037380">
    <property type="entry name" value="DALRD3"/>
</dbReference>
<dbReference type="GeneTree" id="ENSGT00390000014621"/>
<keyword evidence="3" id="KW-1185">Reference proteome</keyword>
<dbReference type="STRING" id="9258.ENSOANP00000017285"/>
<dbReference type="GO" id="GO:0005524">
    <property type="term" value="F:ATP binding"/>
    <property type="evidence" value="ECO:0007669"/>
    <property type="project" value="InterPro"/>
</dbReference>
<feature type="domain" description="DALR anticodon binding" evidence="1">
    <location>
        <begin position="431"/>
        <end position="571"/>
    </location>
</feature>
<dbReference type="InterPro" id="IPR009080">
    <property type="entry name" value="tRNAsynth_Ia_anticodon-bd"/>
</dbReference>
<dbReference type="InParanoid" id="F6ZLR8"/>
<dbReference type="FunCoup" id="F6ZLR8">
    <property type="interactions" value="763"/>
</dbReference>
<dbReference type="Proteomes" id="UP000002279">
    <property type="component" value="Chromosome X1"/>
</dbReference>
<dbReference type="Pfam" id="PF05746">
    <property type="entry name" value="DALR_1"/>
    <property type="match status" value="1"/>
</dbReference>
<evidence type="ECO:0000259" key="1">
    <source>
        <dbReference type="SMART" id="SM00836"/>
    </source>
</evidence>
<accession>F6ZLR8</accession>
<dbReference type="GO" id="GO:0000049">
    <property type="term" value="F:tRNA binding"/>
    <property type="evidence" value="ECO:0000318"/>
    <property type="project" value="GO_Central"/>
</dbReference>
<dbReference type="OMA" id="IFVMYNC"/>
<reference evidence="2" key="2">
    <citation type="submission" date="2025-08" db="UniProtKB">
        <authorList>
            <consortium name="Ensembl"/>
        </authorList>
    </citation>
    <scope>IDENTIFICATION</scope>
    <source>
        <strain evidence="2">Glennie</strain>
    </source>
</reference>
<dbReference type="Gene3D" id="1.10.730.10">
    <property type="entry name" value="Isoleucyl-tRNA Synthetase, Domain 1"/>
    <property type="match status" value="1"/>
</dbReference>
<dbReference type="InterPro" id="IPR008909">
    <property type="entry name" value="DALR_anticod-bd"/>
</dbReference>
<evidence type="ECO:0000313" key="3">
    <source>
        <dbReference type="Proteomes" id="UP000002279"/>
    </source>
</evidence>